<reference evidence="1 2" key="1">
    <citation type="submission" date="2012-09" db="EMBL/GenBank/DDBJ databases">
        <title>Genome Sequence of alkane-degrading Bacterium Alcanivorax jadensis T9.</title>
        <authorList>
            <person name="Lai Q."/>
            <person name="Shao Z."/>
        </authorList>
    </citation>
    <scope>NUCLEOTIDE SEQUENCE [LARGE SCALE GENOMIC DNA]</scope>
    <source>
        <strain evidence="1 2">T9</strain>
    </source>
</reference>
<protein>
    <recommendedName>
        <fullName evidence="3">Glycosyltransferase</fullName>
    </recommendedName>
</protein>
<evidence type="ECO:0000313" key="2">
    <source>
        <dbReference type="Proteomes" id="UP000029443"/>
    </source>
</evidence>
<gene>
    <name evidence="1" type="ORF">T9A_01636</name>
</gene>
<organism evidence="1 2">
    <name type="scientific">Alcanivorax jadensis T9</name>
    <dbReference type="NCBI Taxonomy" id="1177181"/>
    <lineage>
        <taxon>Bacteria</taxon>
        <taxon>Pseudomonadati</taxon>
        <taxon>Pseudomonadota</taxon>
        <taxon>Gammaproteobacteria</taxon>
        <taxon>Oceanospirillales</taxon>
        <taxon>Alcanivoracaceae</taxon>
        <taxon>Alcanivorax</taxon>
    </lineage>
</organism>
<dbReference type="SUPFAM" id="SSF53756">
    <property type="entry name" value="UDP-Glycosyltransferase/glycogen phosphorylase"/>
    <property type="match status" value="1"/>
</dbReference>
<name>A0ABR4WCK4_9GAMM</name>
<sequence length="242" mass="27378">MEQRCFSAATVLSFTSDKTLRRYAEIYPDFSHKMMVFPNVFDSDNIHSNPWKKKETMKLVYTGGLVGDRTPNILVDALMLLHEMNREAFSNIEVVLAGETDRLVRKTLNKKPFGINHVGVLNFDETVALQAEADVLLLIDTPTKNSDDAMFFPSKLLDYMLAGRRVFAVTDSKSSTSEVIRRGSLGDIIDHGDPHTLMNYLVDAVDNWKLSRLEYFSTGNADQNYSAKHQAERLSTLFESLT</sequence>
<proteinExistence type="predicted"/>
<dbReference type="EMBL" id="ARXU01000005">
    <property type="protein sequence ID" value="KGD61187.1"/>
    <property type="molecule type" value="Genomic_DNA"/>
</dbReference>
<evidence type="ECO:0008006" key="3">
    <source>
        <dbReference type="Google" id="ProtNLM"/>
    </source>
</evidence>
<keyword evidence="2" id="KW-1185">Reference proteome</keyword>
<evidence type="ECO:0000313" key="1">
    <source>
        <dbReference type="EMBL" id="KGD61187.1"/>
    </source>
</evidence>
<dbReference type="Proteomes" id="UP000029443">
    <property type="component" value="Unassembled WGS sequence"/>
</dbReference>
<comment type="caution">
    <text evidence="1">The sequence shown here is derived from an EMBL/GenBank/DDBJ whole genome shotgun (WGS) entry which is preliminary data.</text>
</comment>
<accession>A0ABR4WCK4</accession>
<dbReference type="Gene3D" id="3.40.50.2000">
    <property type="entry name" value="Glycogen Phosphorylase B"/>
    <property type="match status" value="1"/>
</dbReference>